<name>A0A154P8L7_DUFNO</name>
<sequence length="101" mass="11963">MPVAESQEILREKDVSKQERILRRCTCVIRARHDDRKHTRETVGHVTAYVRVYGIAFSRGRCGILAWFQRCQMYGIRMRRKSGALLRDRWNDIVLSENERG</sequence>
<evidence type="ECO:0000313" key="2">
    <source>
        <dbReference type="Proteomes" id="UP000076502"/>
    </source>
</evidence>
<dbReference type="AlphaFoldDB" id="A0A154P8L7"/>
<keyword evidence="2" id="KW-1185">Reference proteome</keyword>
<protein>
    <submittedName>
        <fullName evidence="1">Uncharacterized protein</fullName>
    </submittedName>
</protein>
<organism evidence="1 2">
    <name type="scientific">Dufourea novaeangliae</name>
    <name type="common">Sweat bee</name>
    <dbReference type="NCBI Taxonomy" id="178035"/>
    <lineage>
        <taxon>Eukaryota</taxon>
        <taxon>Metazoa</taxon>
        <taxon>Ecdysozoa</taxon>
        <taxon>Arthropoda</taxon>
        <taxon>Hexapoda</taxon>
        <taxon>Insecta</taxon>
        <taxon>Pterygota</taxon>
        <taxon>Neoptera</taxon>
        <taxon>Endopterygota</taxon>
        <taxon>Hymenoptera</taxon>
        <taxon>Apocrita</taxon>
        <taxon>Aculeata</taxon>
        <taxon>Apoidea</taxon>
        <taxon>Anthophila</taxon>
        <taxon>Halictidae</taxon>
        <taxon>Rophitinae</taxon>
        <taxon>Dufourea</taxon>
    </lineage>
</organism>
<proteinExistence type="predicted"/>
<accession>A0A154P8L7</accession>
<dbReference type="EMBL" id="KQ434827">
    <property type="protein sequence ID" value="KZC07470.1"/>
    <property type="molecule type" value="Genomic_DNA"/>
</dbReference>
<reference evidence="1 2" key="1">
    <citation type="submission" date="2015-07" db="EMBL/GenBank/DDBJ databases">
        <title>The genome of Dufourea novaeangliae.</title>
        <authorList>
            <person name="Pan H."/>
            <person name="Kapheim K."/>
        </authorList>
    </citation>
    <scope>NUCLEOTIDE SEQUENCE [LARGE SCALE GENOMIC DNA]</scope>
    <source>
        <strain evidence="1">0120121106</strain>
        <tissue evidence="1">Whole body</tissue>
    </source>
</reference>
<evidence type="ECO:0000313" key="1">
    <source>
        <dbReference type="EMBL" id="KZC07470.1"/>
    </source>
</evidence>
<dbReference type="Proteomes" id="UP000076502">
    <property type="component" value="Unassembled WGS sequence"/>
</dbReference>
<gene>
    <name evidence="1" type="ORF">WN55_08241</name>
</gene>